<proteinExistence type="predicted"/>
<dbReference type="Gene3D" id="3.30.470.20">
    <property type="entry name" value="ATP-grasp fold, B domain"/>
    <property type="match status" value="1"/>
</dbReference>
<dbReference type="SUPFAM" id="SSF56059">
    <property type="entry name" value="Glutathione synthetase ATP-binding domain-like"/>
    <property type="match status" value="1"/>
</dbReference>
<keyword evidence="1" id="KW-0067">ATP-binding</keyword>
<keyword evidence="4" id="KW-1185">Reference proteome</keyword>
<evidence type="ECO:0000313" key="3">
    <source>
        <dbReference type="EMBL" id="GAA5157556.1"/>
    </source>
</evidence>
<evidence type="ECO:0000256" key="1">
    <source>
        <dbReference type="PROSITE-ProRule" id="PRU00409"/>
    </source>
</evidence>
<gene>
    <name evidence="3" type="ORF">GCM10023321_35970</name>
</gene>
<comment type="caution">
    <text evidence="3">The sequence shown here is derived from an EMBL/GenBank/DDBJ whole genome shotgun (WGS) entry which is preliminary data.</text>
</comment>
<evidence type="ECO:0000259" key="2">
    <source>
        <dbReference type="PROSITE" id="PS50975"/>
    </source>
</evidence>
<dbReference type="Proteomes" id="UP001428817">
    <property type="component" value="Unassembled WGS sequence"/>
</dbReference>
<sequence>MTRRPALLVGGGTNTLSVGRRLAAIGVPVYGLATTPEIRFSRAFREVFWPAGAPAGGRENEERTAEWLLGEPGARFAGAVMLACSDATLRVVARNREALAERFTLDVSDPVAQMDMLNKRSTYEIATKSDVPTPLYWTVQDLDEVIERRHEFVYPLLAKPVFSHEYEARFRGKFRTANSPDELVTEYRELGEAGIECMLVETIPGPDSLLCSYFTYVDESGEPMFDFTKRVIRRCPPMRGVACYHATTNDPEVRELGRRFVQASGLRGLANVEFKRDTRDGQLKLIECNARFVAPDALVAAAGVELAQLVYRRLTGETVQWPTEYRSGLRMWAPVDDLRALIALRRAGELTVPAWLRSVAHRQMLQVFRWDDPLPAVARGAGRVRKVLTGNYR</sequence>
<dbReference type="PROSITE" id="PS50975">
    <property type="entry name" value="ATP_GRASP"/>
    <property type="match status" value="1"/>
</dbReference>
<organism evidence="3 4">
    <name type="scientific">Pseudonocardia eucalypti</name>
    <dbReference type="NCBI Taxonomy" id="648755"/>
    <lineage>
        <taxon>Bacteria</taxon>
        <taxon>Bacillati</taxon>
        <taxon>Actinomycetota</taxon>
        <taxon>Actinomycetes</taxon>
        <taxon>Pseudonocardiales</taxon>
        <taxon>Pseudonocardiaceae</taxon>
        <taxon>Pseudonocardia</taxon>
    </lineage>
</organism>
<dbReference type="RefSeq" id="WP_185059300.1">
    <property type="nucleotide sequence ID" value="NZ_BAABJP010000015.1"/>
</dbReference>
<accession>A0ABP9QBA3</accession>
<feature type="domain" description="ATP-grasp" evidence="2">
    <location>
        <begin position="123"/>
        <end position="315"/>
    </location>
</feature>
<keyword evidence="1" id="KW-0547">Nucleotide-binding</keyword>
<protein>
    <recommendedName>
        <fullName evidence="2">ATP-grasp domain-containing protein</fullName>
    </recommendedName>
</protein>
<evidence type="ECO:0000313" key="4">
    <source>
        <dbReference type="Proteomes" id="UP001428817"/>
    </source>
</evidence>
<dbReference type="EMBL" id="BAABJP010000015">
    <property type="protein sequence ID" value="GAA5157556.1"/>
    <property type="molecule type" value="Genomic_DNA"/>
</dbReference>
<dbReference type="InterPro" id="IPR011761">
    <property type="entry name" value="ATP-grasp"/>
</dbReference>
<name>A0ABP9QBA3_9PSEU</name>
<reference evidence="4" key="1">
    <citation type="journal article" date="2019" name="Int. J. Syst. Evol. Microbiol.">
        <title>The Global Catalogue of Microorganisms (GCM) 10K type strain sequencing project: providing services to taxonomists for standard genome sequencing and annotation.</title>
        <authorList>
            <consortium name="The Broad Institute Genomics Platform"/>
            <consortium name="The Broad Institute Genome Sequencing Center for Infectious Disease"/>
            <person name="Wu L."/>
            <person name="Ma J."/>
        </authorList>
    </citation>
    <scope>NUCLEOTIDE SEQUENCE [LARGE SCALE GENOMIC DNA]</scope>
    <source>
        <strain evidence="4">JCM 18303</strain>
    </source>
</reference>